<dbReference type="InterPro" id="IPR009081">
    <property type="entry name" value="PP-bd_ACP"/>
</dbReference>
<feature type="compositionally biased region" description="Basic residues" evidence="4">
    <location>
        <begin position="1500"/>
        <end position="1509"/>
    </location>
</feature>
<dbReference type="GO" id="GO:0043041">
    <property type="term" value="P:amino acid activation for nonribosomal peptide biosynthetic process"/>
    <property type="evidence" value="ECO:0007669"/>
    <property type="project" value="TreeGrafter"/>
</dbReference>
<feature type="compositionally biased region" description="Basic residues" evidence="4">
    <location>
        <begin position="1526"/>
        <end position="1539"/>
    </location>
</feature>
<dbReference type="Gene3D" id="3.30.300.30">
    <property type="match status" value="1"/>
</dbReference>
<dbReference type="PROSITE" id="PS50075">
    <property type="entry name" value="CARRIER"/>
    <property type="match status" value="1"/>
</dbReference>
<dbReference type="PROSITE" id="PS00012">
    <property type="entry name" value="PHOSPHOPANTETHEINE"/>
    <property type="match status" value="1"/>
</dbReference>
<dbReference type="FunFam" id="3.40.50.980:FF:000001">
    <property type="entry name" value="Non-ribosomal peptide synthetase"/>
    <property type="match status" value="1"/>
</dbReference>
<organism evidence="6 7">
    <name type="scientific">Phytohabitans rumicis</name>
    <dbReference type="NCBI Taxonomy" id="1076125"/>
    <lineage>
        <taxon>Bacteria</taxon>
        <taxon>Bacillati</taxon>
        <taxon>Actinomycetota</taxon>
        <taxon>Actinomycetes</taxon>
        <taxon>Micromonosporales</taxon>
        <taxon>Micromonosporaceae</taxon>
    </lineage>
</organism>
<dbReference type="PANTHER" id="PTHR45527">
    <property type="entry name" value="NONRIBOSOMAL PEPTIDE SYNTHETASE"/>
    <property type="match status" value="1"/>
</dbReference>
<dbReference type="GO" id="GO:0003824">
    <property type="term" value="F:catalytic activity"/>
    <property type="evidence" value="ECO:0007669"/>
    <property type="project" value="InterPro"/>
</dbReference>
<dbReference type="GO" id="GO:0005737">
    <property type="term" value="C:cytoplasm"/>
    <property type="evidence" value="ECO:0007669"/>
    <property type="project" value="TreeGrafter"/>
</dbReference>
<evidence type="ECO:0000313" key="7">
    <source>
        <dbReference type="Proteomes" id="UP000482960"/>
    </source>
</evidence>
<feature type="region of interest" description="Disordered" evidence="4">
    <location>
        <begin position="1649"/>
        <end position="1717"/>
    </location>
</feature>
<dbReference type="InterPro" id="IPR020845">
    <property type="entry name" value="AMP-binding_CS"/>
</dbReference>
<keyword evidence="7" id="KW-1185">Reference proteome</keyword>
<gene>
    <name evidence="6" type="ORF">Prum_011250</name>
</gene>
<dbReference type="InterPro" id="IPR023213">
    <property type="entry name" value="CAT-like_dom_sf"/>
</dbReference>
<dbReference type="InterPro" id="IPR042099">
    <property type="entry name" value="ANL_N_sf"/>
</dbReference>
<dbReference type="InterPro" id="IPR000873">
    <property type="entry name" value="AMP-dep_synth/lig_dom"/>
</dbReference>
<dbReference type="PRINTS" id="PR00154">
    <property type="entry name" value="AMPBINDING"/>
</dbReference>
<evidence type="ECO:0000256" key="3">
    <source>
        <dbReference type="ARBA" id="ARBA00022553"/>
    </source>
</evidence>
<feature type="compositionally biased region" description="Basic residues" evidence="4">
    <location>
        <begin position="1289"/>
        <end position="1299"/>
    </location>
</feature>
<reference evidence="6 7" key="2">
    <citation type="submission" date="2020-03" db="EMBL/GenBank/DDBJ databases">
        <authorList>
            <person name="Ichikawa N."/>
            <person name="Kimura A."/>
            <person name="Kitahashi Y."/>
            <person name="Uohara A."/>
        </authorList>
    </citation>
    <scope>NUCLEOTIDE SEQUENCE [LARGE SCALE GENOMIC DNA]</scope>
    <source>
        <strain evidence="6 7">NBRC 108638</strain>
    </source>
</reference>
<dbReference type="Gene3D" id="3.30.559.30">
    <property type="entry name" value="Nonribosomal peptide synthetase, condensation domain"/>
    <property type="match status" value="1"/>
</dbReference>
<dbReference type="FunFam" id="3.40.50.980:FF:000002">
    <property type="entry name" value="Enterobactin synthetase component F"/>
    <property type="match status" value="1"/>
</dbReference>
<comment type="caution">
    <text evidence="6">The sequence shown here is derived from an EMBL/GenBank/DDBJ whole genome shotgun (WGS) entry which is preliminary data.</text>
</comment>
<feature type="compositionally biased region" description="Basic residues" evidence="4">
    <location>
        <begin position="1550"/>
        <end position="1559"/>
    </location>
</feature>
<dbReference type="Gene3D" id="3.40.50.1820">
    <property type="entry name" value="alpha/beta hydrolase"/>
    <property type="match status" value="1"/>
</dbReference>
<dbReference type="GO" id="GO:0044550">
    <property type="term" value="P:secondary metabolite biosynthetic process"/>
    <property type="evidence" value="ECO:0007669"/>
    <property type="project" value="TreeGrafter"/>
</dbReference>
<name>A0A6V8KQM9_9ACTN</name>
<dbReference type="SUPFAM" id="SSF47336">
    <property type="entry name" value="ACP-like"/>
    <property type="match status" value="1"/>
</dbReference>
<dbReference type="InterPro" id="IPR010071">
    <property type="entry name" value="AA_adenyl_dom"/>
</dbReference>
<dbReference type="GO" id="GO:0031177">
    <property type="term" value="F:phosphopantetheine binding"/>
    <property type="evidence" value="ECO:0007669"/>
    <property type="project" value="TreeGrafter"/>
</dbReference>
<keyword evidence="2" id="KW-0596">Phosphopantetheine</keyword>
<dbReference type="PROSITE" id="PS00455">
    <property type="entry name" value="AMP_BINDING"/>
    <property type="match status" value="1"/>
</dbReference>
<feature type="domain" description="Carrier" evidence="5">
    <location>
        <begin position="965"/>
        <end position="1041"/>
    </location>
</feature>
<feature type="compositionally biased region" description="Basic residues" evidence="4">
    <location>
        <begin position="1410"/>
        <end position="1423"/>
    </location>
</feature>
<proteinExistence type="predicted"/>
<dbReference type="GO" id="GO:0008610">
    <property type="term" value="P:lipid biosynthetic process"/>
    <property type="evidence" value="ECO:0007669"/>
    <property type="project" value="UniProtKB-ARBA"/>
</dbReference>
<evidence type="ECO:0000256" key="4">
    <source>
        <dbReference type="SAM" id="MobiDB-lite"/>
    </source>
</evidence>
<dbReference type="InterPro" id="IPR029058">
    <property type="entry name" value="AB_hydrolase_fold"/>
</dbReference>
<feature type="region of interest" description="Disordered" evidence="4">
    <location>
        <begin position="1388"/>
        <end position="1600"/>
    </location>
</feature>
<dbReference type="Gene3D" id="3.30.559.10">
    <property type="entry name" value="Chloramphenicol acetyltransferase-like domain"/>
    <property type="match status" value="2"/>
</dbReference>
<dbReference type="InterPro" id="IPR001242">
    <property type="entry name" value="Condensation_dom"/>
</dbReference>
<evidence type="ECO:0000259" key="5">
    <source>
        <dbReference type="PROSITE" id="PS50075"/>
    </source>
</evidence>
<dbReference type="Gene3D" id="3.40.50.12780">
    <property type="entry name" value="N-terminal domain of ligase-like"/>
    <property type="match status" value="1"/>
</dbReference>
<comment type="cofactor">
    <cofactor evidence="1">
        <name>pantetheine 4'-phosphate</name>
        <dbReference type="ChEBI" id="CHEBI:47942"/>
    </cofactor>
</comment>
<dbReference type="NCBIfam" id="TIGR01733">
    <property type="entry name" value="AA-adenyl-dom"/>
    <property type="match status" value="1"/>
</dbReference>
<feature type="compositionally biased region" description="Basic residues" evidence="4">
    <location>
        <begin position="1662"/>
        <end position="1677"/>
    </location>
</feature>
<feature type="region of interest" description="Disordered" evidence="4">
    <location>
        <begin position="1274"/>
        <end position="1345"/>
    </location>
</feature>
<dbReference type="Proteomes" id="UP000482960">
    <property type="component" value="Unassembled WGS sequence"/>
</dbReference>
<dbReference type="PANTHER" id="PTHR45527:SF1">
    <property type="entry name" value="FATTY ACID SYNTHASE"/>
    <property type="match status" value="1"/>
</dbReference>
<feature type="compositionally biased region" description="Basic residues" evidence="4">
    <location>
        <begin position="1474"/>
        <end position="1491"/>
    </location>
</feature>
<reference evidence="6 7" key="1">
    <citation type="submission" date="2020-03" db="EMBL/GenBank/DDBJ databases">
        <title>Whole genome shotgun sequence of Phytohabitans rumicis NBRC 108638.</title>
        <authorList>
            <person name="Komaki H."/>
            <person name="Tamura T."/>
        </authorList>
    </citation>
    <scope>NUCLEOTIDE SEQUENCE [LARGE SCALE GENOMIC DNA]</scope>
    <source>
        <strain evidence="6 7">NBRC 108638</strain>
    </source>
</reference>
<dbReference type="Pfam" id="PF00550">
    <property type="entry name" value="PP-binding"/>
    <property type="match status" value="1"/>
</dbReference>
<dbReference type="Pfam" id="PF00668">
    <property type="entry name" value="Condensation"/>
    <property type="match status" value="2"/>
</dbReference>
<sequence>MTEGNTVDAYAEARRRLLERRLSGRSAERGIEPAPRNRPLPLSPAQRRMWLLDQLLPGTAEYVVPLVLRVPGRARVDDLRAALDALARRHEILRTRYTVLAGEVHQVADEPAPVPLPVIELGAEPLDAAVQREIGRPFSLAHGPVWRAVLLRGGADDVVVLAVHHIACDGWSMDILARELVALYEGAALPATPVQYADFALWQRSRLTGDRLRRRLDFWRAELSGLGTLDLPTDRPRAAPRDPAGARVTFALPAETVRALRDLSSAHDTTLFMTLLAGYAALLARHTGQTDIPVATPVLGRPRSEVEHTVGPFINTLVLRCDLAGDPTFGDLLARVRETALAAFANDDLPFERLVEELRPERDLSRNPLVQVMLLLEEGELAGTASGGWAELPVASPAVKMDLTLGLRELPGGGMAGAVEYPTALFDAATAERLAARFVRLLTAAVAAPGTPVGQLPLMGAQEQALVAGWETGPAAPPLQRCLHELIAETVRRGPDAVAVVSATERLTYAQLDARADALAGELRARGAGPDRIVAVCLHRGADLVVALLAVLKSGGAYLPLDPEDPPARRAALLSDARAVCVVTDGGVVAGESGAQQVPARRVRPDDLAYVIYTSGSTGTPKGVMVPHRGIVNRLLWMQDRYGLAPGDRVLQKTPYTFDVSVWEFFWPLLAGATVVVAPPGAHRDPVELAAFMTAHEVTHVHFVPSMLDAFLDAAGTFDGQRCPPSWRHVFSSGEALRPATARRFFTLSGARLHNLYGPTEASVDVTFHEVTPSGGHIPIGTPITGVSVRVLDAELNPVPPGVPGDIHLAGVGLARGYLGRPGLTAERFVPDPRGGGRLYRTGDRGRFLPDGSVRYLGRLDDQKKLHGLRIELGEIEAQLLACPSVAMAAVAVAGERLVAYVVPAEGHQVSASALRAHLSTVLPAYLVPTQYLRLAEMPLTASGKTDRARLPEPPHRRAVVAAVPPRTPVEEAIAAAWCQVLGLERVGVTDGFFDVGGDSMRAVRLVGELRSRGFDVAVADIFTRTIESLAEVAGGGTERIDDLRSEPLALLSGADRERLPGGVADAYPLSAVQAGMVFEMLSDPEIRPYTNVTGYRIAGDLVVDDLRRAACAVTRRHPLLRTSVDLDTYSEPIQIVHGEVEPEVAYTSLREAPDAHAEMDRILAAERTRAFDLATAPLWRLHAFEVSGDEWWLAIVECHVILDGWSHNALLAQLMEAYGAVRAGRATDTAAPEVSYADFVAMERRMLESGADHDFWSSRLAGHDRVAFPVTGARRARRRREQGVPRRPPGRGRARARGGVRGLAEDGLPRRLRRHAGTAGPVGPLLLRDGQQQPARGGRRVRRVRHVPQHGALRRHPPGGHLAAADRGGLRRGGRALAAPQNAAALAATGVRRPARPDRGRLRLSGLLHRGRHRRRRPHGHQGRQPERAPIRGDDHARAHPGDDAARQPGRAARHGPWPPAPRGGGIDDRRPGRPGRRARVARSPRRRPGTGRPSAHGRAPRPPRTPRRPGEGGRSRSGGDSRSRRDRRRRRLPRGRRPLPGGDPGRRQAPRRPRAARHPTPGHGARHVRADRRGRARPARPLSPVDLSPRSPAPNECLPRHRVRGAQLLPRLARGVRPRPGQLDPRRAGPRVPRLLHRRRVAQLWAQPTRAQAGPAAIPRTRRHRAQPRHVHHRQACLPGTVRGGDPASARPRLSGAVPGPRRRQRGGGRAQAGP</sequence>
<feature type="compositionally biased region" description="Basic residues" evidence="4">
    <location>
        <begin position="1566"/>
        <end position="1580"/>
    </location>
</feature>
<dbReference type="EMBL" id="BLPG01000001">
    <property type="protein sequence ID" value="GFJ87483.1"/>
    <property type="molecule type" value="Genomic_DNA"/>
</dbReference>
<dbReference type="Pfam" id="PF13193">
    <property type="entry name" value="AMP-binding_C"/>
    <property type="match status" value="1"/>
</dbReference>
<dbReference type="Pfam" id="PF00501">
    <property type="entry name" value="AMP-binding"/>
    <property type="match status" value="1"/>
</dbReference>
<dbReference type="InterPro" id="IPR036736">
    <property type="entry name" value="ACP-like_sf"/>
</dbReference>
<dbReference type="CDD" id="cd19531">
    <property type="entry name" value="LCL_NRPS-like"/>
    <property type="match status" value="1"/>
</dbReference>
<evidence type="ECO:0000256" key="1">
    <source>
        <dbReference type="ARBA" id="ARBA00001957"/>
    </source>
</evidence>
<dbReference type="SUPFAM" id="SSF56801">
    <property type="entry name" value="Acetyl-CoA synthetase-like"/>
    <property type="match status" value="1"/>
</dbReference>
<evidence type="ECO:0000256" key="2">
    <source>
        <dbReference type="ARBA" id="ARBA00022450"/>
    </source>
</evidence>
<evidence type="ECO:0000313" key="6">
    <source>
        <dbReference type="EMBL" id="GFJ87483.1"/>
    </source>
</evidence>
<dbReference type="InterPro" id="IPR045851">
    <property type="entry name" value="AMP-bd_C_sf"/>
</dbReference>
<dbReference type="InterPro" id="IPR006162">
    <property type="entry name" value="Ppantetheine_attach_site"/>
</dbReference>
<dbReference type="FunFam" id="3.40.50.12780:FF:000012">
    <property type="entry name" value="Non-ribosomal peptide synthetase"/>
    <property type="match status" value="1"/>
</dbReference>
<keyword evidence="3" id="KW-0597">Phosphoprotein</keyword>
<dbReference type="InterPro" id="IPR025110">
    <property type="entry name" value="AMP-bd_C"/>
</dbReference>
<accession>A0A6V8KQM9</accession>
<dbReference type="CDD" id="cd05930">
    <property type="entry name" value="A_NRPS"/>
    <property type="match status" value="1"/>
</dbReference>
<feature type="compositionally biased region" description="Basic and acidic residues" evidence="4">
    <location>
        <begin position="1510"/>
        <end position="1525"/>
    </location>
</feature>
<feature type="compositionally biased region" description="Basic and acidic residues" evidence="4">
    <location>
        <begin position="1425"/>
        <end position="1447"/>
    </location>
</feature>
<dbReference type="SUPFAM" id="SSF52777">
    <property type="entry name" value="CoA-dependent acyltransferases"/>
    <property type="match status" value="3"/>
</dbReference>
<dbReference type="InterPro" id="IPR020459">
    <property type="entry name" value="AMP-binding"/>
</dbReference>
<protein>
    <recommendedName>
        <fullName evidence="5">Carrier domain-containing protein</fullName>
    </recommendedName>
</protein>